<gene>
    <name evidence="10" type="ORF">UA08_02275</name>
</gene>
<feature type="transmembrane region" description="Helical" evidence="8">
    <location>
        <begin position="192"/>
        <end position="212"/>
    </location>
</feature>
<dbReference type="AlphaFoldDB" id="A0A225AQU5"/>
<feature type="transmembrane region" description="Helical" evidence="8">
    <location>
        <begin position="379"/>
        <end position="400"/>
    </location>
</feature>
<evidence type="ECO:0000256" key="7">
    <source>
        <dbReference type="SAM" id="MobiDB-lite"/>
    </source>
</evidence>
<evidence type="ECO:0000256" key="4">
    <source>
        <dbReference type="ARBA" id="ARBA00022970"/>
    </source>
</evidence>
<dbReference type="GO" id="GO:0015171">
    <property type="term" value="F:amino acid transmembrane transporter activity"/>
    <property type="evidence" value="ECO:0007669"/>
    <property type="project" value="TreeGrafter"/>
</dbReference>
<dbReference type="FunFam" id="1.20.1740.10:FF:000006">
    <property type="entry name" value="General amino acid permease"/>
    <property type="match status" value="1"/>
</dbReference>
<organism evidence="10 11">
    <name type="scientific">Talaromyces atroroseus</name>
    <dbReference type="NCBI Taxonomy" id="1441469"/>
    <lineage>
        <taxon>Eukaryota</taxon>
        <taxon>Fungi</taxon>
        <taxon>Dikarya</taxon>
        <taxon>Ascomycota</taxon>
        <taxon>Pezizomycotina</taxon>
        <taxon>Eurotiomycetes</taxon>
        <taxon>Eurotiomycetidae</taxon>
        <taxon>Eurotiales</taxon>
        <taxon>Trichocomaceae</taxon>
        <taxon>Talaromyces</taxon>
        <taxon>Talaromyces sect. Trachyspermi</taxon>
    </lineage>
</organism>
<evidence type="ECO:0000256" key="5">
    <source>
        <dbReference type="ARBA" id="ARBA00022989"/>
    </source>
</evidence>
<comment type="caution">
    <text evidence="10">The sequence shown here is derived from an EMBL/GenBank/DDBJ whole genome shotgun (WGS) entry which is preliminary data.</text>
</comment>
<evidence type="ECO:0000256" key="6">
    <source>
        <dbReference type="ARBA" id="ARBA00023136"/>
    </source>
</evidence>
<keyword evidence="3 8" id="KW-0812">Transmembrane</keyword>
<dbReference type="PIRSF" id="PIRSF006060">
    <property type="entry name" value="AA_transporter"/>
    <property type="match status" value="1"/>
</dbReference>
<evidence type="ECO:0000256" key="2">
    <source>
        <dbReference type="ARBA" id="ARBA00022448"/>
    </source>
</evidence>
<dbReference type="PANTHER" id="PTHR43341">
    <property type="entry name" value="AMINO ACID PERMEASE"/>
    <property type="match status" value="1"/>
</dbReference>
<dbReference type="RefSeq" id="XP_020121994.1">
    <property type="nucleotide sequence ID" value="XM_020264299.1"/>
</dbReference>
<feature type="transmembrane region" description="Helical" evidence="8">
    <location>
        <begin position="412"/>
        <end position="433"/>
    </location>
</feature>
<proteinExistence type="predicted"/>
<dbReference type="OrthoDB" id="3900342at2759"/>
<evidence type="ECO:0000313" key="10">
    <source>
        <dbReference type="EMBL" id="OKL61873.1"/>
    </source>
</evidence>
<feature type="transmembrane region" description="Helical" evidence="8">
    <location>
        <begin position="78"/>
        <end position="98"/>
    </location>
</feature>
<dbReference type="InterPro" id="IPR004841">
    <property type="entry name" value="AA-permease/SLC12A_dom"/>
</dbReference>
<evidence type="ECO:0000256" key="3">
    <source>
        <dbReference type="ARBA" id="ARBA00022692"/>
    </source>
</evidence>
<dbReference type="Proteomes" id="UP000214365">
    <property type="component" value="Unassembled WGS sequence"/>
</dbReference>
<feature type="transmembrane region" description="Helical" evidence="8">
    <location>
        <begin position="160"/>
        <end position="180"/>
    </location>
</feature>
<feature type="transmembrane region" description="Helical" evidence="8">
    <location>
        <begin position="454"/>
        <end position="472"/>
    </location>
</feature>
<dbReference type="Gene3D" id="1.20.1740.10">
    <property type="entry name" value="Amino acid/polyamine transporter I"/>
    <property type="match status" value="1"/>
</dbReference>
<keyword evidence="11" id="KW-1185">Reference proteome</keyword>
<dbReference type="GO" id="GO:0016020">
    <property type="term" value="C:membrane"/>
    <property type="evidence" value="ECO:0007669"/>
    <property type="project" value="UniProtKB-SubCell"/>
</dbReference>
<feature type="transmembrane region" description="Helical" evidence="8">
    <location>
        <begin position="132"/>
        <end position="153"/>
    </location>
</feature>
<dbReference type="STRING" id="1441469.A0A225AQU5"/>
<evidence type="ECO:0000256" key="8">
    <source>
        <dbReference type="SAM" id="Phobius"/>
    </source>
</evidence>
<name>A0A225AQU5_TALAT</name>
<keyword evidence="5 8" id="KW-1133">Transmembrane helix</keyword>
<feature type="compositionally biased region" description="Basic and acidic residues" evidence="7">
    <location>
        <begin position="1"/>
        <end position="18"/>
    </location>
</feature>
<evidence type="ECO:0000259" key="9">
    <source>
        <dbReference type="Pfam" id="PF00324"/>
    </source>
</evidence>
<evidence type="ECO:0000313" key="11">
    <source>
        <dbReference type="Proteomes" id="UP000214365"/>
    </source>
</evidence>
<keyword evidence="4" id="KW-0029">Amino-acid transport</keyword>
<feature type="region of interest" description="Disordered" evidence="7">
    <location>
        <begin position="1"/>
        <end position="22"/>
    </location>
</feature>
<protein>
    <recommendedName>
        <fullName evidence="9">Amino acid permease/ SLC12A domain-containing protein</fullName>
    </recommendedName>
</protein>
<feature type="transmembrane region" description="Helical" evidence="8">
    <location>
        <begin position="281"/>
        <end position="300"/>
    </location>
</feature>
<comment type="subcellular location">
    <subcellularLocation>
        <location evidence="1">Membrane</location>
        <topology evidence="1">Multi-pass membrane protein</topology>
    </subcellularLocation>
</comment>
<accession>A0A225AQU5</accession>
<keyword evidence="2" id="KW-0813">Transport</keyword>
<feature type="transmembrane region" description="Helical" evidence="8">
    <location>
        <begin position="484"/>
        <end position="502"/>
    </location>
</feature>
<dbReference type="EMBL" id="LFMY01000003">
    <property type="protein sequence ID" value="OKL61873.1"/>
    <property type="molecule type" value="Genomic_DNA"/>
</dbReference>
<evidence type="ECO:0000256" key="1">
    <source>
        <dbReference type="ARBA" id="ARBA00004141"/>
    </source>
</evidence>
<sequence length="547" mass="59864">MDTHVDAIHISTKDEKSTSPDVEAPLQMAEQSNGEFEEVKALRQGLHQRHIQMIALAGTIGTGLFLSSGREIARSGPLGAFLGYLVMGSVAGTVTLAVGEMGTLVPLNGGIVRYAEFFVDPALAFANGYNLVYSYLVSIPAEIVAASVLVQFWSDLNSAIWITIFGLIMLCTALVFVRVYGELEFFFSTLKILLIIGANIMALVITCGGGPNHESIGFRYWRDPGPLVQYLGISGSLGRFLGVWTSLNNALYAFSGIETITVAAGETKSPRRAIPQATKRIFIRISVFYIISIFMIGLVVPSNDPSLDHSSGTASTSPFVIAATRAGIKVVPSIINAVVISSAWSSGNSNLLGGSRVLVGLAVHGRAPKFFTRLNRFSVPWVAISLYGLFMCLGYMTLSSTASTVFDWLQDLVSITTLTNWLTILVTYLRFFYGCKKQGISRKSLPWATPFQPYITWAALVVLTVFLITGGYSTFIRGHWDNETFVSSYINIPLFLILYFGYKYICKTKIVALDDIPIQPFIDIANRNVEPPQKPKKGLHKLNILWG</sequence>
<dbReference type="GeneID" id="31002030"/>
<dbReference type="Pfam" id="PF00324">
    <property type="entry name" value="AA_permease"/>
    <property type="match status" value="1"/>
</dbReference>
<feature type="domain" description="Amino acid permease/ SLC12A" evidence="9">
    <location>
        <begin position="50"/>
        <end position="510"/>
    </location>
</feature>
<dbReference type="InterPro" id="IPR050524">
    <property type="entry name" value="APC_YAT"/>
</dbReference>
<reference evidence="10 11" key="1">
    <citation type="submission" date="2015-06" db="EMBL/GenBank/DDBJ databases">
        <title>Talaromyces atroroseus IBT 11181 draft genome.</title>
        <authorList>
            <person name="Rasmussen K.B."/>
            <person name="Rasmussen S."/>
            <person name="Petersen B."/>
            <person name="Sicheritz-Ponten T."/>
            <person name="Mortensen U.H."/>
            <person name="Thrane U."/>
        </authorList>
    </citation>
    <scope>NUCLEOTIDE SEQUENCE [LARGE SCALE GENOMIC DNA]</scope>
    <source>
        <strain evidence="10 11">IBT 11181</strain>
    </source>
</reference>
<dbReference type="PANTHER" id="PTHR43341:SF18">
    <property type="entry name" value="AMINO ACID PERMEASE_ SLC12A DOMAIN-CONTAINING PROTEIN"/>
    <property type="match status" value="1"/>
</dbReference>
<keyword evidence="6 8" id="KW-0472">Membrane</keyword>
<feature type="transmembrane region" description="Helical" evidence="8">
    <location>
        <begin position="50"/>
        <end position="66"/>
    </location>
</feature>